<reference evidence="2" key="2">
    <citation type="submission" date="2025-09" db="UniProtKB">
        <authorList>
            <consortium name="Ensembl"/>
        </authorList>
    </citation>
    <scope>IDENTIFICATION</scope>
</reference>
<evidence type="ECO:0000259" key="1">
    <source>
        <dbReference type="PROSITE" id="PS50878"/>
    </source>
</evidence>
<name>A0A8C5MRB0_9ANUR</name>
<keyword evidence="3" id="KW-1185">Reference proteome</keyword>
<sequence length="765" mass="86716">MLSLFNYLFDSGTAPPELLKASIVTIPKPGKDPTLCSNYRPISLLNVDIKIYAKILANRLAPLLPKLVADDQVGFVQGRQGTDNTVRLLNIIDGVGRDSAPCLLLSLDAEKAFDRLNWLFLRHVLLKFNFPLPFIEAVFTLYSSPTAQVLNAGFLSDTINITNGTRQGCPLSPLLYALALEPLAQTIRADAKITGIQIGPTESKISLFADDILLTLTDPVNSLPQLHHLLTQYGKVSYHQINIAKTQALSTHLSPTDLNYLKSTYKYDWRAVYLIYLGIKISFSRTTLYRLNYGAMLSTIKELCWRWARFEFSWLGRIAVTKMSILPKLLYLFRALPVSPHPTFFKSLQTTINQFVWRRRKPRVSFRVLSTSVVQGGLGLLNLLIYHKAALMALLGSGLALSPVPQWTLPIFQSISPFRLTDIVWLPKHIRPRLPDLLPLATLLLHTWDAMRGQLCHYHPLHLATPITALTHKIPNFNACHWTAHGLSRLVDFYSPRGFMSYATLTGRYNITRPLQFSYLQIKTLLTKYDMTGSERLTLPALSPFETYCASPYTPARLLSLCYKLLTTSSPIQKCKFQVMWEKDLNITVSPEQWAESFKGDKGKFKSASLHEARKKLLYRWYLTPDKLSHFSTSGNSTCWRCSATRGSFIHMWWHCPPLQTLWQDIVVFLNKFLGTALHSDPKILLLQIFPKGISTTQHKLVAHILTSAYTLIASHWRSPSLPTMKDLKNRVGEVRSLDALAASVAGIPFSTRDHWYIWDVYLSI</sequence>
<dbReference type="AlphaFoldDB" id="A0A8C5MRB0"/>
<dbReference type="GeneTree" id="ENSGT00940000163630"/>
<protein>
    <recommendedName>
        <fullName evidence="1">Reverse transcriptase domain-containing protein</fullName>
    </recommendedName>
</protein>
<dbReference type="OrthoDB" id="8050953at2759"/>
<dbReference type="CDD" id="cd01650">
    <property type="entry name" value="RT_nLTR_like"/>
    <property type="match status" value="1"/>
</dbReference>
<dbReference type="Pfam" id="PF00078">
    <property type="entry name" value="RVT_1"/>
    <property type="match status" value="1"/>
</dbReference>
<dbReference type="InterPro" id="IPR000477">
    <property type="entry name" value="RT_dom"/>
</dbReference>
<dbReference type="PANTHER" id="PTHR31635">
    <property type="entry name" value="REVERSE TRANSCRIPTASE DOMAIN-CONTAINING PROTEIN-RELATED"/>
    <property type="match status" value="1"/>
</dbReference>
<dbReference type="PROSITE" id="PS50878">
    <property type="entry name" value="RT_POL"/>
    <property type="match status" value="1"/>
</dbReference>
<dbReference type="PANTHER" id="PTHR31635:SF196">
    <property type="entry name" value="REVERSE TRANSCRIPTASE DOMAIN-CONTAINING PROTEIN-RELATED"/>
    <property type="match status" value="1"/>
</dbReference>
<organism evidence="2 3">
    <name type="scientific">Leptobrachium leishanense</name>
    <name type="common">Leishan spiny toad</name>
    <dbReference type="NCBI Taxonomy" id="445787"/>
    <lineage>
        <taxon>Eukaryota</taxon>
        <taxon>Metazoa</taxon>
        <taxon>Chordata</taxon>
        <taxon>Craniata</taxon>
        <taxon>Vertebrata</taxon>
        <taxon>Euteleostomi</taxon>
        <taxon>Amphibia</taxon>
        <taxon>Batrachia</taxon>
        <taxon>Anura</taxon>
        <taxon>Pelobatoidea</taxon>
        <taxon>Megophryidae</taxon>
        <taxon>Leptobrachium</taxon>
    </lineage>
</organism>
<feature type="domain" description="Reverse transcriptase" evidence="1">
    <location>
        <begin position="7"/>
        <end position="281"/>
    </location>
</feature>
<evidence type="ECO:0000313" key="2">
    <source>
        <dbReference type="Ensembl" id="ENSLLEP00000017981.1"/>
    </source>
</evidence>
<reference evidence="2" key="1">
    <citation type="submission" date="2025-08" db="UniProtKB">
        <authorList>
            <consortium name="Ensembl"/>
        </authorList>
    </citation>
    <scope>IDENTIFICATION</scope>
</reference>
<proteinExistence type="predicted"/>
<dbReference type="SUPFAM" id="SSF56672">
    <property type="entry name" value="DNA/RNA polymerases"/>
    <property type="match status" value="1"/>
</dbReference>
<dbReference type="Ensembl" id="ENSLLET00000018688.1">
    <property type="protein sequence ID" value="ENSLLEP00000017981.1"/>
    <property type="gene ID" value="ENSLLEG00000011459.1"/>
</dbReference>
<accession>A0A8C5MRB0</accession>
<dbReference type="Proteomes" id="UP000694569">
    <property type="component" value="Unplaced"/>
</dbReference>
<evidence type="ECO:0000313" key="3">
    <source>
        <dbReference type="Proteomes" id="UP000694569"/>
    </source>
</evidence>
<dbReference type="InterPro" id="IPR043502">
    <property type="entry name" value="DNA/RNA_pol_sf"/>
</dbReference>